<sequence>MLSDVSIGADPSQILGDNPAGSEMCLEQALQIDALLKQKICPYSLLASNAGVDTGAVIGFSFAVVGGVLGVLCFFVLFIHPHTDDCCQVPMEREVMIAGQAAKGKIAAKGTKTMEDKAIQVSYYKENHPHEPRLKENKLYQLCLKEDQPEAYGNAKFNKRLYKDITIVLAANEKEMKHLISDL</sequence>
<dbReference type="InParanoid" id="K1RHI2"/>
<dbReference type="AlphaFoldDB" id="K1RHI2"/>
<protein>
    <submittedName>
        <fullName evidence="1">Uncharacterized protein</fullName>
    </submittedName>
</protein>
<organism evidence="1">
    <name type="scientific">Magallana gigas</name>
    <name type="common">Pacific oyster</name>
    <name type="synonym">Crassostrea gigas</name>
    <dbReference type="NCBI Taxonomy" id="29159"/>
    <lineage>
        <taxon>Eukaryota</taxon>
        <taxon>Metazoa</taxon>
        <taxon>Spiralia</taxon>
        <taxon>Lophotrochozoa</taxon>
        <taxon>Mollusca</taxon>
        <taxon>Bivalvia</taxon>
        <taxon>Autobranchia</taxon>
        <taxon>Pteriomorphia</taxon>
        <taxon>Ostreida</taxon>
        <taxon>Ostreoidea</taxon>
        <taxon>Ostreidae</taxon>
        <taxon>Magallana</taxon>
    </lineage>
</organism>
<accession>K1RHI2</accession>
<gene>
    <name evidence="1" type="ORF">CGI_10017731</name>
</gene>
<dbReference type="HOGENOM" id="CLU_1476556_0_0_1"/>
<dbReference type="EMBL" id="JH816790">
    <property type="protein sequence ID" value="EKC33581.1"/>
    <property type="molecule type" value="Genomic_DNA"/>
</dbReference>
<name>K1RHI2_MAGGI</name>
<evidence type="ECO:0000313" key="1">
    <source>
        <dbReference type="EMBL" id="EKC33581.1"/>
    </source>
</evidence>
<reference evidence="1" key="1">
    <citation type="journal article" date="2012" name="Nature">
        <title>The oyster genome reveals stress adaptation and complexity of shell formation.</title>
        <authorList>
            <person name="Zhang G."/>
            <person name="Fang X."/>
            <person name="Guo X."/>
            <person name="Li L."/>
            <person name="Luo R."/>
            <person name="Xu F."/>
            <person name="Yang P."/>
            <person name="Zhang L."/>
            <person name="Wang X."/>
            <person name="Qi H."/>
            <person name="Xiong Z."/>
            <person name="Que H."/>
            <person name="Xie Y."/>
            <person name="Holland P.W."/>
            <person name="Paps J."/>
            <person name="Zhu Y."/>
            <person name="Wu F."/>
            <person name="Chen Y."/>
            <person name="Wang J."/>
            <person name="Peng C."/>
            <person name="Meng J."/>
            <person name="Yang L."/>
            <person name="Liu J."/>
            <person name="Wen B."/>
            <person name="Zhang N."/>
            <person name="Huang Z."/>
            <person name="Zhu Q."/>
            <person name="Feng Y."/>
            <person name="Mount A."/>
            <person name="Hedgecock D."/>
            <person name="Xu Z."/>
            <person name="Liu Y."/>
            <person name="Domazet-Loso T."/>
            <person name="Du Y."/>
            <person name="Sun X."/>
            <person name="Zhang S."/>
            <person name="Liu B."/>
            <person name="Cheng P."/>
            <person name="Jiang X."/>
            <person name="Li J."/>
            <person name="Fan D."/>
            <person name="Wang W."/>
            <person name="Fu W."/>
            <person name="Wang T."/>
            <person name="Wang B."/>
            <person name="Zhang J."/>
            <person name="Peng Z."/>
            <person name="Li Y."/>
            <person name="Li N."/>
            <person name="Wang J."/>
            <person name="Chen M."/>
            <person name="He Y."/>
            <person name="Tan F."/>
            <person name="Song X."/>
            <person name="Zheng Q."/>
            <person name="Huang R."/>
            <person name="Yang H."/>
            <person name="Du X."/>
            <person name="Chen L."/>
            <person name="Yang M."/>
            <person name="Gaffney P.M."/>
            <person name="Wang S."/>
            <person name="Luo L."/>
            <person name="She Z."/>
            <person name="Ming Y."/>
            <person name="Huang W."/>
            <person name="Zhang S."/>
            <person name="Huang B."/>
            <person name="Zhang Y."/>
            <person name="Qu T."/>
            <person name="Ni P."/>
            <person name="Miao G."/>
            <person name="Wang J."/>
            <person name="Wang Q."/>
            <person name="Steinberg C.E."/>
            <person name="Wang H."/>
            <person name="Li N."/>
            <person name="Qian L."/>
            <person name="Zhang G."/>
            <person name="Li Y."/>
            <person name="Yang H."/>
            <person name="Liu X."/>
            <person name="Wang J."/>
            <person name="Yin Y."/>
            <person name="Wang J."/>
        </authorList>
    </citation>
    <scope>NUCLEOTIDE SEQUENCE [LARGE SCALE GENOMIC DNA]</scope>
    <source>
        <strain evidence="1">05x7-T-G4-1.051#20</strain>
    </source>
</reference>
<proteinExistence type="predicted"/>